<dbReference type="Proteomes" id="UP000008637">
    <property type="component" value="Chromosome"/>
</dbReference>
<protein>
    <submittedName>
        <fullName evidence="1">Uncharacterized protein</fullName>
    </submittedName>
</protein>
<organism evidence="1 2">
    <name type="scientific">Mycoplasma haemofelis (strain Langford 1)</name>
    <name type="common">Haemobartonella felis</name>
    <dbReference type="NCBI Taxonomy" id="941640"/>
    <lineage>
        <taxon>Bacteria</taxon>
        <taxon>Bacillati</taxon>
        <taxon>Mycoplasmatota</taxon>
        <taxon>Mollicutes</taxon>
        <taxon>Mycoplasmataceae</taxon>
        <taxon>Mycoplasma</taxon>
    </lineage>
</organism>
<dbReference type="HOGENOM" id="CLU_087258_1_0_14"/>
<name>E8ZJT5_MYCHL</name>
<proteinExistence type="predicted"/>
<keyword evidence="2" id="KW-1185">Reference proteome</keyword>
<dbReference type="KEGG" id="mha:HF1_13980"/>
<accession>E8ZJT5</accession>
<evidence type="ECO:0000313" key="2">
    <source>
        <dbReference type="Proteomes" id="UP000008637"/>
    </source>
</evidence>
<evidence type="ECO:0000313" key="1">
    <source>
        <dbReference type="EMBL" id="CBY93406.1"/>
    </source>
</evidence>
<gene>
    <name evidence="1" type="ORF">HF1_13980</name>
</gene>
<reference evidence="1 2" key="1">
    <citation type="journal article" date="2011" name="J. Bacteriol.">
        <title>Complete genome sequence of Mycoplasma haemofelis, a hemotropic mycoplasma.</title>
        <authorList>
            <person name="Barker E.N."/>
            <person name="Helps C.R."/>
            <person name="Peters I.R."/>
            <person name="Darby A.C."/>
            <person name="Radford A.D."/>
            <person name="Tasker S."/>
        </authorList>
    </citation>
    <scope>NUCLEOTIDE SEQUENCE [LARGE SCALE GENOMIC DNA]</scope>
    <source>
        <strain evidence="1 2">Langford 1</strain>
    </source>
</reference>
<dbReference type="EMBL" id="FR773153">
    <property type="protein sequence ID" value="CBY93406.1"/>
    <property type="molecule type" value="Genomic_DNA"/>
</dbReference>
<dbReference type="AlphaFoldDB" id="E8ZJT5"/>
<sequence>MAASAAAAGGAGTAGYFIARNIQTEDNSIASKIDTKYLLKSTDSEQWKARVTTLKSAQDADITAQLKTLKDKGDSLKEGDLQEWCNSSLKSQFSNKETTEFKNILTYCAYTLGDKVTGTKITNSTEKTDTKLGAIWTTIKGLDASGKISEGLKQVKGTQNGDTGNAGSDAVKTWCLKQYQVPYYENESDLTESQSYCILK</sequence>